<reference evidence="12 13" key="1">
    <citation type="submission" date="2019-10" db="EMBL/GenBank/DDBJ databases">
        <authorList>
            <person name="Wolf R A."/>
        </authorList>
    </citation>
    <scope>NUCLEOTIDE SEQUENCE [LARGE SCALE GENOMIC DNA]</scope>
    <source>
        <strain evidence="12">Collinsella_aerofaciens_MC2</strain>
    </source>
</reference>
<dbReference type="GO" id="GO:0005524">
    <property type="term" value="F:ATP binding"/>
    <property type="evidence" value="ECO:0007669"/>
    <property type="project" value="UniProtKB-KW"/>
</dbReference>
<dbReference type="InterPro" id="IPR011712">
    <property type="entry name" value="Sig_transdc_His_kin_sub3_dim/P"/>
</dbReference>
<evidence type="ECO:0000256" key="1">
    <source>
        <dbReference type="ARBA" id="ARBA00000085"/>
    </source>
</evidence>
<keyword evidence="6 12" id="KW-0418">Kinase</keyword>
<sequence length="287" mass="28720">MRIVDKAGRRLAPPLVPRLLAAPLACLLYGEATVIMTSIALAIPGDVVQRAASPAALALAVAAVSAALLWRTALPLGTLALESAALVAATATGLDSYAVVPFLVATFAAGRHAPFPRSLAGLALTFAAMAASSLVAAGGAGPAALVAEIAARELTAGSAFLLGGALRGAHDTREARARAMAAEARRDQAERQARMAASLHDSVGQRLTAIVTLCEGLGGGTGDERVDAAVAAINAEAREGLAQTRETVRELAGLVADAEEKTGGGPIDAGWDPRGQTPDDDGGGSPG</sequence>
<feature type="transmembrane region" description="Helical" evidence="10">
    <location>
        <begin position="85"/>
        <end position="107"/>
    </location>
</feature>
<keyword evidence="10" id="KW-0812">Transmembrane</keyword>
<dbReference type="GO" id="GO:0046983">
    <property type="term" value="F:protein dimerization activity"/>
    <property type="evidence" value="ECO:0007669"/>
    <property type="project" value="InterPro"/>
</dbReference>
<feature type="region of interest" description="Disordered" evidence="9">
    <location>
        <begin position="256"/>
        <end position="287"/>
    </location>
</feature>
<keyword evidence="7" id="KW-0067">ATP-binding</keyword>
<keyword evidence="5" id="KW-0547">Nucleotide-binding</keyword>
<proteinExistence type="predicted"/>
<evidence type="ECO:0000313" key="12">
    <source>
        <dbReference type="EMBL" id="VWL94116.1"/>
    </source>
</evidence>
<evidence type="ECO:0000256" key="5">
    <source>
        <dbReference type="ARBA" id="ARBA00022741"/>
    </source>
</evidence>
<dbReference type="PANTHER" id="PTHR24421:SF10">
    <property type="entry name" value="NITRATE_NITRITE SENSOR PROTEIN NARQ"/>
    <property type="match status" value="1"/>
</dbReference>
<keyword evidence="10" id="KW-0472">Membrane</keyword>
<evidence type="ECO:0000256" key="6">
    <source>
        <dbReference type="ARBA" id="ARBA00022777"/>
    </source>
</evidence>
<keyword evidence="3" id="KW-0597">Phosphoprotein</keyword>
<dbReference type="InterPro" id="IPR050482">
    <property type="entry name" value="Sensor_HK_TwoCompSys"/>
</dbReference>
<evidence type="ECO:0000256" key="3">
    <source>
        <dbReference type="ARBA" id="ARBA00022553"/>
    </source>
</evidence>
<gene>
    <name evidence="12" type="ORF">KCJAJFAP_02245</name>
</gene>
<dbReference type="GO" id="GO:0016020">
    <property type="term" value="C:membrane"/>
    <property type="evidence" value="ECO:0007669"/>
    <property type="project" value="InterPro"/>
</dbReference>
<keyword evidence="4" id="KW-0808">Transferase</keyword>
<feature type="transmembrane region" description="Helical" evidence="10">
    <location>
        <begin position="119"/>
        <end position="140"/>
    </location>
</feature>
<dbReference type="RefSeq" id="WP_152076315.1">
    <property type="nucleotide sequence ID" value="NZ_CAAKNU010000017.1"/>
</dbReference>
<dbReference type="Proteomes" id="UP000361836">
    <property type="component" value="Unassembled WGS sequence"/>
</dbReference>
<dbReference type="Gene3D" id="1.20.5.1930">
    <property type="match status" value="1"/>
</dbReference>
<evidence type="ECO:0000259" key="11">
    <source>
        <dbReference type="Pfam" id="PF07730"/>
    </source>
</evidence>
<dbReference type="EMBL" id="CABWIE010000017">
    <property type="protein sequence ID" value="VWL94116.1"/>
    <property type="molecule type" value="Genomic_DNA"/>
</dbReference>
<comment type="catalytic activity">
    <reaction evidence="1">
        <text>ATP + protein L-histidine = ADP + protein N-phospho-L-histidine.</text>
        <dbReference type="EC" id="2.7.13.3"/>
    </reaction>
</comment>
<name>A0A5K1IYV9_9ACTN</name>
<evidence type="ECO:0000256" key="4">
    <source>
        <dbReference type="ARBA" id="ARBA00022679"/>
    </source>
</evidence>
<feature type="transmembrane region" description="Helical" evidence="10">
    <location>
        <begin position="55"/>
        <end position="73"/>
    </location>
</feature>
<keyword evidence="13" id="KW-1185">Reference proteome</keyword>
<evidence type="ECO:0000256" key="10">
    <source>
        <dbReference type="SAM" id="Phobius"/>
    </source>
</evidence>
<evidence type="ECO:0000256" key="8">
    <source>
        <dbReference type="ARBA" id="ARBA00023012"/>
    </source>
</evidence>
<organism evidence="12 13">
    <name type="scientific">Collinsella aerofaciens</name>
    <dbReference type="NCBI Taxonomy" id="74426"/>
    <lineage>
        <taxon>Bacteria</taxon>
        <taxon>Bacillati</taxon>
        <taxon>Actinomycetota</taxon>
        <taxon>Coriobacteriia</taxon>
        <taxon>Coriobacteriales</taxon>
        <taxon>Coriobacteriaceae</taxon>
        <taxon>Collinsella</taxon>
    </lineage>
</organism>
<accession>A0A5K1IYV9</accession>
<keyword evidence="10" id="KW-1133">Transmembrane helix</keyword>
<dbReference type="Pfam" id="PF07730">
    <property type="entry name" value="HisKA_3"/>
    <property type="match status" value="1"/>
</dbReference>
<evidence type="ECO:0000256" key="7">
    <source>
        <dbReference type="ARBA" id="ARBA00022840"/>
    </source>
</evidence>
<dbReference type="PANTHER" id="PTHR24421">
    <property type="entry name" value="NITRATE/NITRITE SENSOR PROTEIN NARX-RELATED"/>
    <property type="match status" value="1"/>
</dbReference>
<dbReference type="GO" id="GO:0000155">
    <property type="term" value="F:phosphorelay sensor kinase activity"/>
    <property type="evidence" value="ECO:0007669"/>
    <property type="project" value="InterPro"/>
</dbReference>
<evidence type="ECO:0000256" key="2">
    <source>
        <dbReference type="ARBA" id="ARBA00012438"/>
    </source>
</evidence>
<evidence type="ECO:0000256" key="9">
    <source>
        <dbReference type="SAM" id="MobiDB-lite"/>
    </source>
</evidence>
<dbReference type="EC" id="2.7.13.3" evidence="2"/>
<evidence type="ECO:0000313" key="13">
    <source>
        <dbReference type="Proteomes" id="UP000361836"/>
    </source>
</evidence>
<feature type="domain" description="Signal transduction histidine kinase subgroup 3 dimerisation and phosphoacceptor" evidence="11">
    <location>
        <begin position="193"/>
        <end position="251"/>
    </location>
</feature>
<feature type="compositionally biased region" description="Acidic residues" evidence="9">
    <location>
        <begin position="278"/>
        <end position="287"/>
    </location>
</feature>
<protein>
    <recommendedName>
        <fullName evidence="2">histidine kinase</fullName>
        <ecNumber evidence="2">2.7.13.3</ecNumber>
    </recommendedName>
</protein>
<feature type="transmembrane region" description="Helical" evidence="10">
    <location>
        <begin position="20"/>
        <end position="43"/>
    </location>
</feature>
<dbReference type="AlphaFoldDB" id="A0A5K1IYV9"/>
<keyword evidence="8" id="KW-0902">Two-component regulatory system</keyword>